<organism evidence="1 2">
    <name type="scientific">Sinocyclocheilus grahami</name>
    <name type="common">Dianchi golden-line fish</name>
    <name type="synonym">Barbus grahami</name>
    <dbReference type="NCBI Taxonomy" id="75366"/>
    <lineage>
        <taxon>Eukaryota</taxon>
        <taxon>Metazoa</taxon>
        <taxon>Chordata</taxon>
        <taxon>Craniata</taxon>
        <taxon>Vertebrata</taxon>
        <taxon>Euteleostomi</taxon>
        <taxon>Actinopterygii</taxon>
        <taxon>Neopterygii</taxon>
        <taxon>Teleostei</taxon>
        <taxon>Ostariophysi</taxon>
        <taxon>Cypriniformes</taxon>
        <taxon>Cyprinidae</taxon>
        <taxon>Cyprininae</taxon>
        <taxon>Sinocyclocheilus</taxon>
    </lineage>
</organism>
<dbReference type="Ensembl" id="ENSSGRT00000009681.1">
    <property type="protein sequence ID" value="ENSSGRP00000008877.1"/>
    <property type="gene ID" value="ENSSGRG00000005992.1"/>
</dbReference>
<dbReference type="InParanoid" id="A0A672KBD1"/>
<accession>A0A672KBD1</accession>
<reference evidence="1" key="2">
    <citation type="submission" date="2025-09" db="UniProtKB">
        <authorList>
            <consortium name="Ensembl"/>
        </authorList>
    </citation>
    <scope>IDENTIFICATION</scope>
</reference>
<protein>
    <submittedName>
        <fullName evidence="1">Uncharacterized protein</fullName>
    </submittedName>
</protein>
<evidence type="ECO:0000313" key="1">
    <source>
        <dbReference type="Ensembl" id="ENSSGRP00000008877.1"/>
    </source>
</evidence>
<reference evidence="1" key="1">
    <citation type="submission" date="2025-08" db="UniProtKB">
        <authorList>
            <consortium name="Ensembl"/>
        </authorList>
    </citation>
    <scope>IDENTIFICATION</scope>
</reference>
<evidence type="ECO:0000313" key="2">
    <source>
        <dbReference type="Proteomes" id="UP000472262"/>
    </source>
</evidence>
<proteinExistence type="predicted"/>
<sequence length="57" mass="6661">MTTEMQEIAITEEKPLLPGQSDAVKHTVLRLLCWYLTKCALKDVFNLFYHLLHCQLL</sequence>
<name>A0A672KBD1_SINGR</name>
<dbReference type="Proteomes" id="UP000472262">
    <property type="component" value="Unassembled WGS sequence"/>
</dbReference>
<keyword evidence="2" id="KW-1185">Reference proteome</keyword>
<dbReference type="AlphaFoldDB" id="A0A672KBD1"/>